<dbReference type="STRING" id="857967.G0QLF3"/>
<dbReference type="Pfam" id="PF13432">
    <property type="entry name" value="TPR_16"/>
    <property type="match status" value="1"/>
</dbReference>
<evidence type="ECO:0000256" key="1">
    <source>
        <dbReference type="ARBA" id="ARBA00022737"/>
    </source>
</evidence>
<feature type="repeat" description="TPR" evidence="3">
    <location>
        <begin position="886"/>
        <end position="919"/>
    </location>
</feature>
<evidence type="ECO:0000313" key="5">
    <source>
        <dbReference type="Proteomes" id="UP000008983"/>
    </source>
</evidence>
<keyword evidence="4" id="KW-0548">Nucleotidyltransferase</keyword>
<dbReference type="GO" id="GO:1990817">
    <property type="term" value="F:poly(A) RNA polymerase activity"/>
    <property type="evidence" value="ECO:0007669"/>
    <property type="project" value="UniProtKB-EC"/>
</dbReference>
<gene>
    <name evidence="4" type="ORF">IMG5_029900</name>
</gene>
<organism evidence="4 5">
    <name type="scientific">Ichthyophthirius multifiliis</name>
    <name type="common">White spot disease agent</name>
    <name type="synonym">Ich</name>
    <dbReference type="NCBI Taxonomy" id="5932"/>
    <lineage>
        <taxon>Eukaryota</taxon>
        <taxon>Sar</taxon>
        <taxon>Alveolata</taxon>
        <taxon>Ciliophora</taxon>
        <taxon>Intramacronucleata</taxon>
        <taxon>Oligohymenophorea</taxon>
        <taxon>Hymenostomatida</taxon>
        <taxon>Ophryoglenina</taxon>
        <taxon>Ichthyophthirius</taxon>
    </lineage>
</organism>
<dbReference type="Gene3D" id="1.25.40.10">
    <property type="entry name" value="Tetratricopeptide repeat domain"/>
    <property type="match status" value="2"/>
</dbReference>
<dbReference type="InterPro" id="IPR011990">
    <property type="entry name" value="TPR-like_helical_dom_sf"/>
</dbReference>
<evidence type="ECO:0000313" key="4">
    <source>
        <dbReference type="EMBL" id="EGR33947.1"/>
    </source>
</evidence>
<dbReference type="InterPro" id="IPR019734">
    <property type="entry name" value="TPR_rpt"/>
</dbReference>
<dbReference type="GO" id="GO:0031514">
    <property type="term" value="C:motile cilium"/>
    <property type="evidence" value="ECO:0007669"/>
    <property type="project" value="TreeGrafter"/>
</dbReference>
<dbReference type="GeneID" id="14910142"/>
<sequence>MAQPDPKLLSMLEKVSHPILELDLKLKVHGVYNFPEEWKQTDELNPTLFSYSAKIFQLEAHDGKLHSRELTEKELKEQEELALQKNKKAPAAKKDKNAVQEVILTPEEEEQLRLQQEIEAEKVRVFQSMWDQLDEQGRFYHISEDKYKQGWINWEKDEDQTKKEGEDLDYLEECIYEKQGEYIYFQKNVLASDDEIVKMKKTKPKGLNLADLNNLTFRAWVNLKEFENPGTIEITQRCQLEQVISEDSPSDLPKFNTEKCYIKISLILSQAISPLVEEVKPTIEELVPKNLNISKQQNTKSIINELKNELVGAIESLALEYQMFGSQNNTNSDNKNKGYTYQQKAQEAQGRKELFLYHFGKENKYKILKEKLKKSIIKICRDKFQKNGFIQGITNDQKDMFYSEIYVFLIEQTRQTLSDLIELKKEDFHEDIILTYEQSQKERDKILINITKESQEEKLLRLSNEYEIINQIDLAEKYMKNLIYLNSQVHTSYFQYTKFLLRNKNFNKAEMMLEQALKFDPLNKDYQLLMSSLYLRRNRHKECLNILNKLLNQDKACKLYNTMISIIYQKWLNDQKQSEKYKKISEKIYLKNQGMLPPKINRKKFANPFETPNFKPIINDADLNKGPTLQNDQWDEIYLEVIDYFQKNSLYELVEQCMEFVFDNGTSKVQLINCQIQLFKENYGECLNIVNKLLVKNKNSLDVQMLKANICYLSDKLYECEEVFLKALKLRGQKNQSYFNPIVFLRLGSIYLQRKSWGDAKKIFAKSVDNKPNSSLSWLGLGIACLRLNEKKEAEEALTQSNIYDSFNGEVWGYLALLCLLDKSRLIQSDQCLGELIKTDVTDIILLEELGDELSNIGQYINAEIIYSKIIEIQRQKKQYQKNNLCDINVKYGKIKINLRKYKQALQCFEEALKMSEGETQKAIIKELIQNAIFYSNNSRYD</sequence>
<protein>
    <submittedName>
        <fullName evidence="4">Tetratricopeptide repeat protein</fullName>
        <ecNumber evidence="4">2.3.1.97</ecNumber>
        <ecNumber evidence="4">2.7.7.19</ecNumber>
        <ecNumber evidence="4">2.7.7.7</ecNumber>
    </submittedName>
</protein>
<dbReference type="GO" id="GO:0003341">
    <property type="term" value="P:cilium movement"/>
    <property type="evidence" value="ECO:0007669"/>
    <property type="project" value="TreeGrafter"/>
</dbReference>
<keyword evidence="1" id="KW-0677">Repeat</keyword>
<dbReference type="OrthoDB" id="10262375at2759"/>
<evidence type="ECO:0000256" key="2">
    <source>
        <dbReference type="ARBA" id="ARBA00022803"/>
    </source>
</evidence>
<dbReference type="Pfam" id="PF13181">
    <property type="entry name" value="TPR_8"/>
    <property type="match status" value="1"/>
</dbReference>
<dbReference type="Pfam" id="PF14559">
    <property type="entry name" value="TPR_19"/>
    <property type="match status" value="1"/>
</dbReference>
<dbReference type="InterPro" id="IPR052628">
    <property type="entry name" value="CFAP70"/>
</dbReference>
<dbReference type="GO" id="GO:0060271">
    <property type="term" value="P:cilium assembly"/>
    <property type="evidence" value="ECO:0007669"/>
    <property type="project" value="TreeGrafter"/>
</dbReference>
<evidence type="ECO:0000256" key="3">
    <source>
        <dbReference type="PROSITE-ProRule" id="PRU00339"/>
    </source>
</evidence>
<dbReference type="RefSeq" id="XP_004039251.1">
    <property type="nucleotide sequence ID" value="XM_004039203.1"/>
</dbReference>
<dbReference type="eggNOG" id="ENOG502QSJ2">
    <property type="taxonomic scope" value="Eukaryota"/>
</dbReference>
<dbReference type="PANTHER" id="PTHR44314">
    <property type="entry name" value="CILIA- AND FLAGELLA-ASSOCIATED PROTEIN 70"/>
    <property type="match status" value="1"/>
</dbReference>
<dbReference type="PANTHER" id="PTHR44314:SF1">
    <property type="entry name" value="CILIA- AND FLAGELLA-ASSOCIATED PROTEIN 70"/>
    <property type="match status" value="1"/>
</dbReference>
<dbReference type="EC" id="2.7.7.19" evidence="4"/>
<keyword evidence="5" id="KW-1185">Reference proteome</keyword>
<dbReference type="EMBL" id="GL983253">
    <property type="protein sequence ID" value="EGR33947.1"/>
    <property type="molecule type" value="Genomic_DNA"/>
</dbReference>
<dbReference type="OMA" id="ANIYEPF"/>
<feature type="repeat" description="TPR" evidence="3">
    <location>
        <begin position="741"/>
        <end position="774"/>
    </location>
</feature>
<dbReference type="AlphaFoldDB" id="G0QLF3"/>
<reference evidence="4 5" key="1">
    <citation type="submission" date="2011-07" db="EMBL/GenBank/DDBJ databases">
        <authorList>
            <person name="Coyne R."/>
            <person name="Brami D."/>
            <person name="Johnson J."/>
            <person name="Hostetler J."/>
            <person name="Hannick L."/>
            <person name="Clark T."/>
            <person name="Cassidy-Hanley D."/>
            <person name="Inman J."/>
        </authorList>
    </citation>
    <scope>NUCLEOTIDE SEQUENCE [LARGE SCALE GENOMIC DNA]</scope>
    <source>
        <strain evidence="4 5">G5</strain>
    </source>
</reference>
<keyword evidence="4" id="KW-0808">Transferase</keyword>
<dbReference type="SUPFAM" id="SSF48452">
    <property type="entry name" value="TPR-like"/>
    <property type="match status" value="2"/>
</dbReference>
<accession>G0QLF3</accession>
<name>G0QLF3_ICHMU</name>
<keyword evidence="2 3" id="KW-0802">TPR repeat</keyword>
<dbReference type="GO" id="GO:0070062">
    <property type="term" value="C:extracellular exosome"/>
    <property type="evidence" value="ECO:0007669"/>
    <property type="project" value="TreeGrafter"/>
</dbReference>
<dbReference type="InParanoid" id="G0QLF3"/>
<dbReference type="SMART" id="SM00028">
    <property type="entry name" value="TPR"/>
    <property type="match status" value="7"/>
</dbReference>
<dbReference type="EC" id="2.7.7.7" evidence="4"/>
<dbReference type="PROSITE" id="PS50005">
    <property type="entry name" value="TPR"/>
    <property type="match status" value="2"/>
</dbReference>
<keyword evidence="4" id="KW-0012">Acyltransferase</keyword>
<proteinExistence type="predicted"/>
<dbReference type="GO" id="GO:0003887">
    <property type="term" value="F:DNA-directed DNA polymerase activity"/>
    <property type="evidence" value="ECO:0007669"/>
    <property type="project" value="UniProtKB-EC"/>
</dbReference>
<dbReference type="Proteomes" id="UP000008983">
    <property type="component" value="Unassembled WGS sequence"/>
</dbReference>
<dbReference type="EC" id="2.3.1.97" evidence="4"/>
<dbReference type="GO" id="GO:0004379">
    <property type="term" value="F:glycylpeptide N-tetradecanoyltransferase activity"/>
    <property type="evidence" value="ECO:0007669"/>
    <property type="project" value="UniProtKB-EC"/>
</dbReference>